<comment type="subcellular location">
    <subcellularLocation>
        <location evidence="7">Cytoplasm</location>
    </subcellularLocation>
</comment>
<dbReference type="Pfam" id="PF00013">
    <property type="entry name" value="KH_1"/>
    <property type="match status" value="1"/>
</dbReference>
<dbReference type="EMBL" id="JBAWKB010000002">
    <property type="protein sequence ID" value="MFH6771721.1"/>
    <property type="molecule type" value="Genomic_DNA"/>
</dbReference>
<dbReference type="GO" id="GO:0004654">
    <property type="term" value="F:polyribonucleotide nucleotidyltransferase activity"/>
    <property type="evidence" value="ECO:0007669"/>
    <property type="project" value="UniProtKB-EC"/>
</dbReference>
<dbReference type="SUPFAM" id="SSF55666">
    <property type="entry name" value="Ribonuclease PH domain 2-like"/>
    <property type="match status" value="2"/>
</dbReference>
<evidence type="ECO:0000256" key="8">
    <source>
        <dbReference type="SAM" id="MobiDB-lite"/>
    </source>
</evidence>
<keyword evidence="11" id="KW-1185">Reference proteome</keyword>
<evidence type="ECO:0000256" key="6">
    <source>
        <dbReference type="ARBA" id="ARBA00022884"/>
    </source>
</evidence>
<dbReference type="InterPro" id="IPR015848">
    <property type="entry name" value="PNPase_PH_RNA-bd_bac/org-type"/>
</dbReference>
<feature type="binding site" evidence="7">
    <location>
        <position position="495"/>
    </location>
    <ligand>
        <name>Mg(2+)</name>
        <dbReference type="ChEBI" id="CHEBI:18420"/>
    </ligand>
</feature>
<name>A0ABW7MY46_9FLAO</name>
<dbReference type="InterPro" id="IPR015847">
    <property type="entry name" value="ExoRNase_PH_dom2"/>
</dbReference>
<dbReference type="SUPFAM" id="SSF50249">
    <property type="entry name" value="Nucleic acid-binding proteins"/>
    <property type="match status" value="1"/>
</dbReference>
<proteinExistence type="inferred from homology"/>
<keyword evidence="4 7" id="KW-0548">Nucleotidyltransferase</keyword>
<dbReference type="PANTHER" id="PTHR11252">
    <property type="entry name" value="POLYRIBONUCLEOTIDE NUCLEOTIDYLTRANSFERASE"/>
    <property type="match status" value="1"/>
</dbReference>
<dbReference type="InterPro" id="IPR001247">
    <property type="entry name" value="ExoRNase_PH_dom1"/>
</dbReference>
<dbReference type="PIRSF" id="PIRSF005499">
    <property type="entry name" value="PNPase"/>
    <property type="match status" value="1"/>
</dbReference>
<dbReference type="InterPro" id="IPR027408">
    <property type="entry name" value="PNPase/RNase_PH_dom_sf"/>
</dbReference>
<comment type="catalytic activity">
    <reaction evidence="7">
        <text>RNA(n+1) + phosphate = RNA(n) + a ribonucleoside 5'-diphosphate</text>
        <dbReference type="Rhea" id="RHEA:22096"/>
        <dbReference type="Rhea" id="RHEA-COMP:14527"/>
        <dbReference type="Rhea" id="RHEA-COMP:17342"/>
        <dbReference type="ChEBI" id="CHEBI:43474"/>
        <dbReference type="ChEBI" id="CHEBI:57930"/>
        <dbReference type="ChEBI" id="CHEBI:140395"/>
        <dbReference type="EC" id="2.7.7.8"/>
    </reaction>
</comment>
<dbReference type="Proteomes" id="UP001610100">
    <property type="component" value="Unassembled WGS sequence"/>
</dbReference>
<evidence type="ECO:0000259" key="9">
    <source>
        <dbReference type="PROSITE" id="PS50126"/>
    </source>
</evidence>
<dbReference type="Gene3D" id="2.40.50.140">
    <property type="entry name" value="Nucleic acid-binding proteins"/>
    <property type="match status" value="1"/>
</dbReference>
<dbReference type="RefSeq" id="WP_344740889.1">
    <property type="nucleotide sequence ID" value="NZ_BAABAY010000002.1"/>
</dbReference>
<gene>
    <name evidence="7" type="primary">pnp</name>
    <name evidence="10" type="ORF">V8G58_07215</name>
</gene>
<comment type="function">
    <text evidence="7">Involved in mRNA degradation. Catalyzes the phosphorolysis of single-stranded polyribonucleotides processively in the 3'- to 5'-direction.</text>
</comment>
<dbReference type="CDD" id="cd02393">
    <property type="entry name" value="KH-I_PNPase"/>
    <property type="match status" value="1"/>
</dbReference>
<dbReference type="Pfam" id="PF01138">
    <property type="entry name" value="RNase_PH"/>
    <property type="match status" value="2"/>
</dbReference>
<dbReference type="NCBIfam" id="TIGR03591">
    <property type="entry name" value="polynuc_phos"/>
    <property type="match status" value="1"/>
</dbReference>
<evidence type="ECO:0000256" key="7">
    <source>
        <dbReference type="HAMAP-Rule" id="MF_01595"/>
    </source>
</evidence>
<dbReference type="SUPFAM" id="SSF54791">
    <property type="entry name" value="Eukaryotic type KH-domain (KH-domain type I)"/>
    <property type="match status" value="1"/>
</dbReference>
<dbReference type="SUPFAM" id="SSF54211">
    <property type="entry name" value="Ribosomal protein S5 domain 2-like"/>
    <property type="match status" value="2"/>
</dbReference>
<reference evidence="10 11" key="1">
    <citation type="submission" date="2024-02" db="EMBL/GenBank/DDBJ databases">
        <title>A Gaetbulibacter species isolated from tidal flats and genomic insights of their niches.</title>
        <authorList>
            <person name="Ye Y."/>
        </authorList>
    </citation>
    <scope>NUCLEOTIDE SEQUENCE [LARGE SCALE GENOMIC DNA]</scope>
    <source>
        <strain evidence="10 11">KYW382</strain>
    </source>
</reference>
<dbReference type="CDD" id="cd11363">
    <property type="entry name" value="RNase_PH_PNPase_1"/>
    <property type="match status" value="1"/>
</dbReference>
<feature type="binding site" evidence="7">
    <location>
        <position position="489"/>
    </location>
    <ligand>
        <name>Mg(2+)</name>
        <dbReference type="ChEBI" id="CHEBI:18420"/>
    </ligand>
</feature>
<dbReference type="Pfam" id="PF03726">
    <property type="entry name" value="PNPase"/>
    <property type="match status" value="1"/>
</dbReference>
<dbReference type="Pfam" id="PF00575">
    <property type="entry name" value="S1"/>
    <property type="match status" value="1"/>
</dbReference>
<dbReference type="PROSITE" id="PS50084">
    <property type="entry name" value="KH_TYPE_1"/>
    <property type="match status" value="1"/>
</dbReference>
<dbReference type="Gene3D" id="3.30.230.70">
    <property type="entry name" value="GHMP Kinase, N-terminal domain"/>
    <property type="match status" value="2"/>
</dbReference>
<dbReference type="InterPro" id="IPR036345">
    <property type="entry name" value="ExoRNase_PH_dom2_sf"/>
</dbReference>
<dbReference type="InterPro" id="IPR004087">
    <property type="entry name" value="KH_dom"/>
</dbReference>
<dbReference type="InterPro" id="IPR012340">
    <property type="entry name" value="NA-bd_OB-fold"/>
</dbReference>
<dbReference type="SMART" id="SM00316">
    <property type="entry name" value="S1"/>
    <property type="match status" value="1"/>
</dbReference>
<dbReference type="SMART" id="SM00322">
    <property type="entry name" value="KH"/>
    <property type="match status" value="1"/>
</dbReference>
<keyword evidence="2 7" id="KW-0963">Cytoplasm</keyword>
<dbReference type="InterPro" id="IPR004088">
    <property type="entry name" value="KH_dom_type_1"/>
</dbReference>
<dbReference type="EC" id="2.7.7.8" evidence="7"/>
<evidence type="ECO:0000256" key="2">
    <source>
        <dbReference type="ARBA" id="ARBA00022490"/>
    </source>
</evidence>
<accession>A0ABW7MY46</accession>
<feature type="compositionally biased region" description="Basic and acidic residues" evidence="8">
    <location>
        <begin position="723"/>
        <end position="759"/>
    </location>
</feature>
<evidence type="ECO:0000313" key="10">
    <source>
        <dbReference type="EMBL" id="MFH6771721.1"/>
    </source>
</evidence>
<evidence type="ECO:0000256" key="3">
    <source>
        <dbReference type="ARBA" id="ARBA00022679"/>
    </source>
</evidence>
<evidence type="ECO:0000256" key="4">
    <source>
        <dbReference type="ARBA" id="ARBA00022695"/>
    </source>
</evidence>
<comment type="cofactor">
    <cofactor evidence="7">
        <name>Mg(2+)</name>
        <dbReference type="ChEBI" id="CHEBI:18420"/>
    </cofactor>
</comment>
<feature type="region of interest" description="Disordered" evidence="8">
    <location>
        <begin position="696"/>
        <end position="759"/>
    </location>
</feature>
<dbReference type="PROSITE" id="PS50126">
    <property type="entry name" value="S1"/>
    <property type="match status" value="1"/>
</dbReference>
<evidence type="ECO:0000313" key="11">
    <source>
        <dbReference type="Proteomes" id="UP001610100"/>
    </source>
</evidence>
<dbReference type="Gene3D" id="3.30.1370.10">
    <property type="entry name" value="K Homology domain, type 1"/>
    <property type="match status" value="1"/>
</dbReference>
<dbReference type="InterPro" id="IPR020568">
    <property type="entry name" value="Ribosomal_Su5_D2-typ_SF"/>
</dbReference>
<dbReference type="PANTHER" id="PTHR11252:SF0">
    <property type="entry name" value="POLYRIBONUCLEOTIDE NUCLEOTIDYLTRANSFERASE 1, MITOCHONDRIAL"/>
    <property type="match status" value="1"/>
</dbReference>
<dbReference type="NCBIfam" id="NF008805">
    <property type="entry name" value="PRK11824.1"/>
    <property type="match status" value="1"/>
</dbReference>
<evidence type="ECO:0000256" key="1">
    <source>
        <dbReference type="ARBA" id="ARBA00007404"/>
    </source>
</evidence>
<keyword evidence="5 7" id="KW-0460">Magnesium</keyword>
<organism evidence="10 11">
    <name type="scientific">Gaetbulibacter aestuarii</name>
    <dbReference type="NCBI Taxonomy" id="1502358"/>
    <lineage>
        <taxon>Bacteria</taxon>
        <taxon>Pseudomonadati</taxon>
        <taxon>Bacteroidota</taxon>
        <taxon>Flavobacteriia</taxon>
        <taxon>Flavobacteriales</taxon>
        <taxon>Flavobacteriaceae</taxon>
        <taxon>Gaetbulibacter</taxon>
    </lineage>
</organism>
<dbReference type="InterPro" id="IPR036612">
    <property type="entry name" value="KH_dom_type_1_sf"/>
</dbReference>
<dbReference type="CDD" id="cd11364">
    <property type="entry name" value="RNase_PH_PNPase_2"/>
    <property type="match status" value="1"/>
</dbReference>
<keyword evidence="7" id="KW-0479">Metal-binding</keyword>
<dbReference type="InterPro" id="IPR012162">
    <property type="entry name" value="PNPase"/>
</dbReference>
<feature type="domain" description="S1 motif" evidence="9">
    <location>
        <begin position="630"/>
        <end position="701"/>
    </location>
</feature>
<keyword evidence="6 7" id="KW-0694">RNA-binding</keyword>
<dbReference type="InterPro" id="IPR003029">
    <property type="entry name" value="S1_domain"/>
</dbReference>
<comment type="caution">
    <text evidence="10">The sequence shown here is derived from an EMBL/GenBank/DDBJ whole genome shotgun (WGS) entry which is preliminary data.</text>
</comment>
<dbReference type="Pfam" id="PF03725">
    <property type="entry name" value="RNase_PH_C"/>
    <property type="match status" value="1"/>
</dbReference>
<comment type="similarity">
    <text evidence="1 7">Belongs to the polyribonucleotide nucleotidyltransferase family.</text>
</comment>
<evidence type="ECO:0000256" key="5">
    <source>
        <dbReference type="ARBA" id="ARBA00022842"/>
    </source>
</evidence>
<protein>
    <recommendedName>
        <fullName evidence="7">Polyribonucleotide nucleotidyltransferase</fullName>
        <ecNumber evidence="7">2.7.7.8</ecNumber>
    </recommendedName>
    <alternativeName>
        <fullName evidence="7">Polynucleotide phosphorylase</fullName>
        <shortName evidence="7">PNPase</shortName>
    </alternativeName>
</protein>
<keyword evidence="3 7" id="KW-0808">Transferase</keyword>
<sequence>MIPKVFKEVIDLGDGREISIETGKLAKQAHGSVVVQSGNCMLLCTVVSNYKASDVDFLPLTVDYREKFAAAGRYPGGFFKREARPSDGEVLTMRLVDRVLRPLFPKDYHSETQVMIQLMSHDPEVMPDAMAGLAASAAIQLSDFPFECPISEVRVGRVNGEFIINPSFSQLKESDIDMVIGASEDSVMMVEGEMKEISEEEMTEAIKFAHEAIKVQCQAQVKLAEAFGKKETREYEPEAEDEALEKKIHDMAYDKVYAVAKAGSSKQERGAAFAEIKEEIIASFSEEEREELGEMISKYYAKAEKTAVRDLTLNEGLRLDGRKTTDIRPIWCEVDYLPATHGSAIFTRGETQALATVTLGTSREANQIDMPSFEGEERFYLHYNFPPFSTGEARPIRGTSRREIGHGNLAQRALKDMVPEDCPYTVRVVSEILESNGSSSMATVCAGTMALMDAGVQLKKPVSGIAMGLITDTDTGKYAVLSDILGDEDHLGDMDFKVTGTADGITACQMDIKVKGLSYEILVKALKQARDGRLHILEKLTDTIAEPNPTVKEHAPVMVTTRIPNEYIGALIGPGGKVIQELQKETDTTIVINEDPETEEGIVEILGVGSAGIDAVMAKIDALMFKPEVGKTYEVKVIKMLDFGAVVEYTQAPGNEVLLHVSELAWERTENVSDVVNMGDIIEVKYFGIDPRTKKEKVSRKALLPKPEGYESKPRGGHSHGGGHRDNRDNRGRDNRGRDNRGRDNRGRDNRNSRDNDND</sequence>
<dbReference type="HAMAP" id="MF_01595">
    <property type="entry name" value="PNPase"/>
    <property type="match status" value="1"/>
</dbReference>